<keyword evidence="2" id="KW-1185">Reference proteome</keyword>
<evidence type="ECO:0000313" key="1">
    <source>
        <dbReference type="EMBL" id="KOO23973.1"/>
    </source>
</evidence>
<dbReference type="EMBL" id="JWZX01003139">
    <property type="protein sequence ID" value="KOO23973.1"/>
    <property type="molecule type" value="Genomic_DNA"/>
</dbReference>
<protein>
    <submittedName>
        <fullName evidence="1">Comm domain-containing protein 10</fullName>
    </submittedName>
</protein>
<dbReference type="PANTHER" id="PTHR12333:SF0">
    <property type="entry name" value="COMM DOMAIN-CONTAINING PROTEIN 10"/>
    <property type="match status" value="1"/>
</dbReference>
<organism evidence="1 2">
    <name type="scientific">Chrysochromulina tobinii</name>
    <dbReference type="NCBI Taxonomy" id="1460289"/>
    <lineage>
        <taxon>Eukaryota</taxon>
        <taxon>Haptista</taxon>
        <taxon>Haptophyta</taxon>
        <taxon>Prymnesiophyceae</taxon>
        <taxon>Prymnesiales</taxon>
        <taxon>Chrysochromulinaceae</taxon>
        <taxon>Chrysochromulina</taxon>
    </lineage>
</organism>
<accession>A0A0M0JCP8</accession>
<sequence>MLFTATKRWTAAVALINAAEPAPLSKVLARLLKALPEKKEAFSNAETEQLREAFGLGESDLELLLGVGAFIFEQAAYSITPPETLRTELLDAGLAEEAALACSTVWLGGAAECVQALKERSVLAPASLAGLDWQLRLGTAHSNGGRTPAGHAVLQLELENQVPASSASATGGVQATRTPVQVQLDAEAMAGLLRKLDVIQGQMDRLS</sequence>
<evidence type="ECO:0000313" key="2">
    <source>
        <dbReference type="Proteomes" id="UP000037460"/>
    </source>
</evidence>
<dbReference type="PANTHER" id="PTHR12333">
    <property type="entry name" value="COMM DOMAIN CONTAINING PROTEIN 10"/>
    <property type="match status" value="1"/>
</dbReference>
<gene>
    <name evidence="1" type="ORF">Ctob_011534</name>
</gene>
<comment type="caution">
    <text evidence="1">The sequence shown here is derived from an EMBL/GenBank/DDBJ whole genome shotgun (WGS) entry which is preliminary data.</text>
</comment>
<name>A0A0M0JCP8_9EUKA</name>
<dbReference type="InterPro" id="IPR037361">
    <property type="entry name" value="COMMD10"/>
</dbReference>
<reference evidence="2" key="1">
    <citation type="journal article" date="2015" name="PLoS Genet.">
        <title>Genome Sequence and Transcriptome Analyses of Chrysochromulina tobin: Metabolic Tools for Enhanced Algal Fitness in the Prominent Order Prymnesiales (Haptophyceae).</title>
        <authorList>
            <person name="Hovde B.T."/>
            <person name="Deodato C.R."/>
            <person name="Hunsperger H.M."/>
            <person name="Ryken S.A."/>
            <person name="Yost W."/>
            <person name="Jha R.K."/>
            <person name="Patterson J."/>
            <person name="Monnat R.J. Jr."/>
            <person name="Barlow S.B."/>
            <person name="Starkenburg S.R."/>
            <person name="Cattolico R.A."/>
        </authorList>
    </citation>
    <scope>NUCLEOTIDE SEQUENCE</scope>
    <source>
        <strain evidence="2">CCMP291</strain>
    </source>
</reference>
<dbReference type="Pfam" id="PF21672">
    <property type="entry name" value="COMM_HN"/>
    <property type="match status" value="1"/>
</dbReference>
<dbReference type="AlphaFoldDB" id="A0A0M0JCP8"/>
<dbReference type="Proteomes" id="UP000037460">
    <property type="component" value="Unassembled WGS sequence"/>
</dbReference>
<proteinExistence type="predicted"/>